<reference evidence="3" key="1">
    <citation type="submission" date="2015-07" db="EMBL/GenBank/DDBJ databases">
        <authorList>
            <person name="Teixeira M.M."/>
            <person name="Souza R.C."/>
            <person name="Almeida L.G."/>
            <person name="Vicente V.A."/>
            <person name="de Hoog S."/>
            <person name="Bocca A.L."/>
            <person name="de Almeida S.R."/>
            <person name="Vasconcelos A.T."/>
            <person name="Felipe M.S."/>
        </authorList>
    </citation>
    <scope>NUCLEOTIDE SEQUENCE [LARGE SCALE GENOMIC DNA]</scope>
    <source>
        <strain evidence="3">KSF</strain>
    </source>
</reference>
<proteinExistence type="predicted"/>
<comment type="caution">
    <text evidence="2">The sequence shown here is derived from an EMBL/GenBank/DDBJ whole genome shotgun (WGS) entry which is preliminary data.</text>
</comment>
<dbReference type="VEuPathDB" id="FungiDB:CLCR_10604"/>
<dbReference type="AlphaFoldDB" id="A0A1C1CWQ4"/>
<keyword evidence="3" id="KW-1185">Reference proteome</keyword>
<feature type="region of interest" description="Disordered" evidence="1">
    <location>
        <begin position="1"/>
        <end position="23"/>
    </location>
</feature>
<evidence type="ECO:0000313" key="3">
    <source>
        <dbReference type="Proteomes" id="UP000094526"/>
    </source>
</evidence>
<dbReference type="VEuPathDB" id="FungiDB:G647_04207"/>
<accession>A0A1C1CWQ4</accession>
<evidence type="ECO:0000256" key="1">
    <source>
        <dbReference type="SAM" id="MobiDB-lite"/>
    </source>
</evidence>
<evidence type="ECO:0000313" key="2">
    <source>
        <dbReference type="EMBL" id="OCT52866.1"/>
    </source>
</evidence>
<dbReference type="EMBL" id="LGRB01000008">
    <property type="protein sequence ID" value="OCT52866.1"/>
    <property type="molecule type" value="Genomic_DNA"/>
</dbReference>
<gene>
    <name evidence="2" type="ORF">CLCR_10604</name>
</gene>
<organism evidence="2 3">
    <name type="scientific">Cladophialophora carrionii</name>
    <dbReference type="NCBI Taxonomy" id="86049"/>
    <lineage>
        <taxon>Eukaryota</taxon>
        <taxon>Fungi</taxon>
        <taxon>Dikarya</taxon>
        <taxon>Ascomycota</taxon>
        <taxon>Pezizomycotina</taxon>
        <taxon>Eurotiomycetes</taxon>
        <taxon>Chaetothyriomycetidae</taxon>
        <taxon>Chaetothyriales</taxon>
        <taxon>Herpotrichiellaceae</taxon>
        <taxon>Cladophialophora</taxon>
    </lineage>
</organism>
<dbReference type="OrthoDB" id="4150366at2759"/>
<name>A0A1C1CWQ4_9EURO</name>
<feature type="compositionally biased region" description="Polar residues" evidence="1">
    <location>
        <begin position="72"/>
        <end position="92"/>
    </location>
</feature>
<protein>
    <submittedName>
        <fullName evidence="2">Uncharacterized protein</fullName>
    </submittedName>
</protein>
<dbReference type="Proteomes" id="UP000094526">
    <property type="component" value="Unassembled WGS sequence"/>
</dbReference>
<feature type="region of interest" description="Disordered" evidence="1">
    <location>
        <begin position="71"/>
        <end position="92"/>
    </location>
</feature>
<sequence length="303" mass="33667">MNHDEACSSLASNLDTTNSSLPTTAQPKLFLDLPVEIRLAVYEQFAHIPPNPKWSTKGAKDRWIVQLGGEANKQTAGDTAPGGNSSSAQGETTTALTAQNDIEAYRVITATRHALLLTCKSIHAEWAPLFWSTTTVVLGLAAQTDPATFERRFLTRVDEYKLYSIRHLMYCPLRWRPHDVRGRPVSTESDCDHIGVLKLGRVLQTYPSLLTGLKDLKLTFQPGGLLPTHYVLNARAGEIPGDKWTAMDPDNDWDAFIHMLNGSAGAASWKAERTIEFEAFRVVPEGGVYCWIAARWELTCRRS</sequence>
<feature type="compositionally biased region" description="Polar residues" evidence="1">
    <location>
        <begin position="9"/>
        <end position="23"/>
    </location>
</feature>